<keyword evidence="2" id="KW-1185">Reference proteome</keyword>
<comment type="caution">
    <text evidence="1">The sequence shown here is derived from an EMBL/GenBank/DDBJ whole genome shotgun (WGS) entry which is preliminary data.</text>
</comment>
<protein>
    <submittedName>
        <fullName evidence="1">Uncharacterized protein</fullName>
    </submittedName>
</protein>
<dbReference type="EMBL" id="CM039429">
    <property type="protein sequence ID" value="KAI4349841.1"/>
    <property type="molecule type" value="Genomic_DNA"/>
</dbReference>
<gene>
    <name evidence="1" type="ORF">L6164_010390</name>
</gene>
<name>A0ACB9PMY5_BAUVA</name>
<evidence type="ECO:0000313" key="1">
    <source>
        <dbReference type="EMBL" id="KAI4349841.1"/>
    </source>
</evidence>
<dbReference type="Proteomes" id="UP000828941">
    <property type="component" value="Chromosome 4"/>
</dbReference>
<sequence length="328" mass="36389">MAFSSRGTIVALSRALLYTSTSNRSSFFVGFSNSSRRRLCSFSPLTLRSLASSSTSTFLSAYPSLQTAKRNNNAKVLYFSSEVDAKRKKIDTKVNFSLSDSDSDSEDDNVTSTQITQKEIDKNKKLPPPYDPFNKKPVIAEAEDPKNLQEIFHNIRSGDGLFNHAVKMFDALSKDGLNHEALELFGQIKDKGHMPDVVAHTAVIEAYANAGQPKEALKVYMRMLSSGVSPNAYTYTVLIKGLAADSKFLKDAKKYVLEIMEKGMRPNAATYTAVFEALAKEEKVDEATEFLDQMKAKGFVPDEKAVREVLVSTRGPVFRTVLNIFFGK</sequence>
<accession>A0ACB9PMY5</accession>
<organism evidence="1 2">
    <name type="scientific">Bauhinia variegata</name>
    <name type="common">Purple orchid tree</name>
    <name type="synonym">Phanera variegata</name>
    <dbReference type="NCBI Taxonomy" id="167791"/>
    <lineage>
        <taxon>Eukaryota</taxon>
        <taxon>Viridiplantae</taxon>
        <taxon>Streptophyta</taxon>
        <taxon>Embryophyta</taxon>
        <taxon>Tracheophyta</taxon>
        <taxon>Spermatophyta</taxon>
        <taxon>Magnoliopsida</taxon>
        <taxon>eudicotyledons</taxon>
        <taxon>Gunneridae</taxon>
        <taxon>Pentapetalae</taxon>
        <taxon>rosids</taxon>
        <taxon>fabids</taxon>
        <taxon>Fabales</taxon>
        <taxon>Fabaceae</taxon>
        <taxon>Cercidoideae</taxon>
        <taxon>Cercideae</taxon>
        <taxon>Bauhiniinae</taxon>
        <taxon>Bauhinia</taxon>
    </lineage>
</organism>
<evidence type="ECO:0000313" key="2">
    <source>
        <dbReference type="Proteomes" id="UP000828941"/>
    </source>
</evidence>
<reference evidence="1 2" key="1">
    <citation type="journal article" date="2022" name="DNA Res.">
        <title>Chromosomal-level genome assembly of the orchid tree Bauhinia variegata (Leguminosae; Cercidoideae) supports the allotetraploid origin hypothesis of Bauhinia.</title>
        <authorList>
            <person name="Zhong Y."/>
            <person name="Chen Y."/>
            <person name="Zheng D."/>
            <person name="Pang J."/>
            <person name="Liu Y."/>
            <person name="Luo S."/>
            <person name="Meng S."/>
            <person name="Qian L."/>
            <person name="Wei D."/>
            <person name="Dai S."/>
            <person name="Zhou R."/>
        </authorList>
    </citation>
    <scope>NUCLEOTIDE SEQUENCE [LARGE SCALE GENOMIC DNA]</scope>
    <source>
        <strain evidence="1">BV-YZ2020</strain>
    </source>
</reference>
<proteinExistence type="predicted"/>